<dbReference type="Pfam" id="PF05193">
    <property type="entry name" value="Peptidase_M16_C"/>
    <property type="match status" value="1"/>
</dbReference>
<evidence type="ECO:0000259" key="1">
    <source>
        <dbReference type="Pfam" id="PF05193"/>
    </source>
</evidence>
<dbReference type="NCBIfam" id="NF047422">
    <property type="entry name" value="YfmF_fam"/>
    <property type="match status" value="1"/>
</dbReference>
<evidence type="ECO:0000313" key="2">
    <source>
        <dbReference type="EMBL" id="KEF39942.1"/>
    </source>
</evidence>
<accession>A0A072NRS5</accession>
<dbReference type="PANTHER" id="PTHR11851">
    <property type="entry name" value="METALLOPROTEASE"/>
    <property type="match status" value="1"/>
</dbReference>
<dbReference type="AlphaFoldDB" id="A0A072NRS5"/>
<organism evidence="2 3">
    <name type="scientific">Schinkia azotoformans MEV2011</name>
    <dbReference type="NCBI Taxonomy" id="1348973"/>
    <lineage>
        <taxon>Bacteria</taxon>
        <taxon>Bacillati</taxon>
        <taxon>Bacillota</taxon>
        <taxon>Bacilli</taxon>
        <taxon>Bacillales</taxon>
        <taxon>Bacillaceae</taxon>
        <taxon>Calidifontibacillus/Schinkia group</taxon>
        <taxon>Schinkia</taxon>
    </lineage>
</organism>
<reference evidence="2 3" key="1">
    <citation type="submission" date="2014-04" db="EMBL/GenBank/DDBJ databases">
        <title>Draft genome sequence of Bacillus azotoformans MEV2011, a (co-) denitrifying strain unable to grow in the presence of oxygen.</title>
        <authorList>
            <person name="Nielsen M."/>
            <person name="Schreiber L."/>
            <person name="Finster K."/>
            <person name="Schramm A."/>
        </authorList>
    </citation>
    <scope>NUCLEOTIDE SEQUENCE [LARGE SCALE GENOMIC DNA]</scope>
    <source>
        <strain evidence="2 3">MEV2011</strain>
    </source>
</reference>
<dbReference type="OrthoDB" id="9762085at2"/>
<dbReference type="PANTHER" id="PTHR11851:SF186">
    <property type="entry name" value="INACTIVE METALLOPROTEASE YMFF-RELATED"/>
    <property type="match status" value="1"/>
</dbReference>
<dbReference type="SUPFAM" id="SSF63411">
    <property type="entry name" value="LuxS/MPP-like metallohydrolase"/>
    <property type="match status" value="2"/>
</dbReference>
<dbReference type="PATRIC" id="fig|1348973.3.peg.940"/>
<evidence type="ECO:0000313" key="3">
    <source>
        <dbReference type="Proteomes" id="UP000027936"/>
    </source>
</evidence>
<proteinExistence type="predicted"/>
<name>A0A072NRS5_SCHAZ</name>
<gene>
    <name evidence="2" type="ORF">M670_00966</name>
</gene>
<protein>
    <submittedName>
        <fullName evidence="2">Putative Zn-dependent peptidase</fullName>
    </submittedName>
</protein>
<sequence length="427" mass="48810">MNLMKEESVQLDGFTLHGIETLKYKTNTIVLKMKAPLQEDTVTTRALLPYVLQSGTEKFPSTLKLRTKLDELYGASLNIDVAKKGEYQIITIRMDIANEKYLTDQTPLLKNGLELIAEILLSPVMENGVFLGSIVEKEKRALKSRIQAVYDDKMRYANMRLIQEMCEEEPYRLNAHGNINDLDKISAQVLYDYYQNALQNDEIDLYIVGDINLNSVKEAAEKAFRLPANREKRFVKTNVAHKKVSDVKEIIEEQDIKQGKLHIGCRTNVTYHDDDYFALQLYNGIFGGFSHSKLFINVREKESLAYYAASRFESHKGLLMIMSGIEFANYQKAVNIIKEQMEEMKKGNFTDDEFSQTKAVLKNQILETIDTPNGLIEVLYHNVVAGFSRPLDDWLTKIDEVTKDEVEAVAKKVNLDTIYFLKGLEGA</sequence>
<dbReference type="InterPro" id="IPR011249">
    <property type="entry name" value="Metalloenz_LuxS/M16"/>
</dbReference>
<comment type="caution">
    <text evidence="2">The sequence shown here is derived from an EMBL/GenBank/DDBJ whole genome shotgun (WGS) entry which is preliminary data.</text>
</comment>
<dbReference type="EMBL" id="JJRY01000002">
    <property type="protein sequence ID" value="KEF39942.1"/>
    <property type="molecule type" value="Genomic_DNA"/>
</dbReference>
<dbReference type="InterPro" id="IPR050361">
    <property type="entry name" value="MPP/UQCRC_Complex"/>
</dbReference>
<dbReference type="Proteomes" id="UP000027936">
    <property type="component" value="Unassembled WGS sequence"/>
</dbReference>
<dbReference type="InterPro" id="IPR007863">
    <property type="entry name" value="Peptidase_M16_C"/>
</dbReference>
<dbReference type="Gene3D" id="3.30.830.10">
    <property type="entry name" value="Metalloenzyme, LuxS/M16 peptidase-like"/>
    <property type="match status" value="2"/>
</dbReference>
<dbReference type="GO" id="GO:0046872">
    <property type="term" value="F:metal ion binding"/>
    <property type="evidence" value="ECO:0007669"/>
    <property type="project" value="InterPro"/>
</dbReference>
<feature type="domain" description="Peptidase M16 C-terminal" evidence="1">
    <location>
        <begin position="184"/>
        <end position="360"/>
    </location>
</feature>